<reference evidence="2" key="1">
    <citation type="submission" date="2021-03" db="EMBL/GenBank/DDBJ databases">
        <title>Draft genome sequence of rust myrtle Austropuccinia psidii MF-1, a brazilian biotype.</title>
        <authorList>
            <person name="Quecine M.C."/>
            <person name="Pachon D.M.R."/>
            <person name="Bonatelli M.L."/>
            <person name="Correr F.H."/>
            <person name="Franceschini L.M."/>
            <person name="Leite T.F."/>
            <person name="Margarido G.R.A."/>
            <person name="Almeida C.A."/>
            <person name="Ferrarezi J.A."/>
            <person name="Labate C.A."/>
        </authorList>
    </citation>
    <scope>NUCLEOTIDE SEQUENCE</scope>
    <source>
        <strain evidence="2">MF-1</strain>
    </source>
</reference>
<proteinExistence type="predicted"/>
<dbReference type="PANTHER" id="PTHR13452:SF10">
    <property type="entry name" value="THUMP DOMAIN-CONTAINING PROTEIN 1"/>
    <property type="match status" value="1"/>
</dbReference>
<dbReference type="GO" id="GO:0003723">
    <property type="term" value="F:RNA binding"/>
    <property type="evidence" value="ECO:0007669"/>
    <property type="project" value="InterPro"/>
</dbReference>
<accession>A0A9Q3HMS5</accession>
<evidence type="ECO:0000313" key="3">
    <source>
        <dbReference type="Proteomes" id="UP000765509"/>
    </source>
</evidence>
<dbReference type="OrthoDB" id="367221at2759"/>
<dbReference type="EMBL" id="AVOT02021218">
    <property type="protein sequence ID" value="MBW0509892.1"/>
    <property type="molecule type" value="Genomic_DNA"/>
</dbReference>
<evidence type="ECO:0000256" key="1">
    <source>
        <dbReference type="SAM" id="MobiDB-lite"/>
    </source>
</evidence>
<evidence type="ECO:0008006" key="4">
    <source>
        <dbReference type="Google" id="ProtNLM"/>
    </source>
</evidence>
<dbReference type="InterPro" id="IPR040183">
    <property type="entry name" value="THUMPD1-like"/>
</dbReference>
<feature type="compositionally biased region" description="Acidic residues" evidence="1">
    <location>
        <begin position="88"/>
        <end position="103"/>
    </location>
</feature>
<comment type="caution">
    <text evidence="2">The sequence shown here is derived from an EMBL/GenBank/DDBJ whole genome shotgun (WGS) entry which is preliminary data.</text>
</comment>
<name>A0A9Q3HMS5_9BASI</name>
<organism evidence="2 3">
    <name type="scientific">Austropuccinia psidii MF-1</name>
    <dbReference type="NCBI Taxonomy" id="1389203"/>
    <lineage>
        <taxon>Eukaryota</taxon>
        <taxon>Fungi</taxon>
        <taxon>Dikarya</taxon>
        <taxon>Basidiomycota</taxon>
        <taxon>Pucciniomycotina</taxon>
        <taxon>Pucciniomycetes</taxon>
        <taxon>Pucciniales</taxon>
        <taxon>Sphaerophragmiaceae</taxon>
        <taxon>Austropuccinia</taxon>
    </lineage>
</organism>
<evidence type="ECO:0000313" key="2">
    <source>
        <dbReference type="EMBL" id="MBW0509892.1"/>
    </source>
</evidence>
<dbReference type="GO" id="GO:0006400">
    <property type="term" value="P:tRNA modification"/>
    <property type="evidence" value="ECO:0007669"/>
    <property type="project" value="InterPro"/>
</dbReference>
<protein>
    <recommendedName>
        <fullName evidence="4">THUMP domain-containing protein</fullName>
    </recommendedName>
</protein>
<feature type="compositionally biased region" description="Basic and acidic residues" evidence="1">
    <location>
        <begin position="72"/>
        <end position="87"/>
    </location>
</feature>
<dbReference type="Proteomes" id="UP000765509">
    <property type="component" value="Unassembled WGS sequence"/>
</dbReference>
<dbReference type="PANTHER" id="PTHR13452">
    <property type="entry name" value="THUMP DOMAIN CONTAINING PROTEIN 1-RELATED"/>
    <property type="match status" value="1"/>
</dbReference>
<keyword evidence="3" id="KW-1185">Reference proteome</keyword>
<gene>
    <name evidence="2" type="ORF">O181_049607</name>
</gene>
<dbReference type="AlphaFoldDB" id="A0A9Q3HMS5"/>
<dbReference type="Gene3D" id="3.30.2300.10">
    <property type="entry name" value="THUMP superfamily"/>
    <property type="match status" value="1"/>
</dbReference>
<feature type="region of interest" description="Disordered" evidence="1">
    <location>
        <begin position="72"/>
        <end position="103"/>
    </location>
</feature>
<sequence>MSDNHTQLKRKSNKGVGRMRYLKKRAYSNSLIANGDVGIFFTCIRGKESMTSYEFKDLLENIAEDIEPNSKINHDQIEPKDDLHQDQDQDQEEEEEEEEEEEDIAVQIEKELKELKGSNRSANNPKDNHIGNKFEIKKMDSECLGFIKFPKDFDPVQFSLHLIQKIQQGRLKFGFKFIQRITPISFSCSSTNLVEFERILIKSLTPDFGIKFHNKSTTEDDGSNIKKRVGLKFRIEPIIRCHDKPLNRSEVIRITGDIINTFNSDEYVMSPDESSVGHDPSSLKHRVCIDDAEVVIVVCVYKYICGISVLRGYDKDGKKFNLRTIAETQERSKLGYQSIKAHCISRKANLGVRIDLPLKNTSHPFKLIYSLSHIYCQVPTQVTFRKFFCNQLRNEPNLMWLSAKNFLNSKLVLICMKQTNNQSRILQPKLNIASD</sequence>
<dbReference type="CDD" id="cd11717">
    <property type="entry name" value="THUMP_THUMPD1_like"/>
    <property type="match status" value="1"/>
</dbReference>